<evidence type="ECO:0000256" key="3">
    <source>
        <dbReference type="ARBA" id="ARBA00005046"/>
    </source>
</evidence>
<evidence type="ECO:0000256" key="6">
    <source>
        <dbReference type="ARBA" id="ARBA00021108"/>
    </source>
</evidence>
<comment type="similarity">
    <text evidence="4 13">Belongs to the MoeA family.</text>
</comment>
<dbReference type="SMART" id="SM00852">
    <property type="entry name" value="MoCF_biosynth"/>
    <property type="match status" value="1"/>
</dbReference>
<evidence type="ECO:0000256" key="9">
    <source>
        <dbReference type="ARBA" id="ARBA00022723"/>
    </source>
</evidence>
<dbReference type="Gene3D" id="2.40.340.10">
    <property type="entry name" value="MoeA, C-terminal, domain IV"/>
    <property type="match status" value="1"/>
</dbReference>
<dbReference type="SUPFAM" id="SSF63867">
    <property type="entry name" value="MoeA C-terminal domain-like"/>
    <property type="match status" value="1"/>
</dbReference>
<comment type="function">
    <text evidence="2 13">Catalyzes the insertion of molybdate into adenylated molybdopterin with the concomitant release of AMP.</text>
</comment>
<dbReference type="InterPro" id="IPR036688">
    <property type="entry name" value="MoeA_C_domain_IV_sf"/>
</dbReference>
<proteinExistence type="inferred from homology"/>
<dbReference type="GO" id="GO:0061599">
    <property type="term" value="F:molybdopterin molybdotransferase activity"/>
    <property type="evidence" value="ECO:0007669"/>
    <property type="project" value="UniProtKB-UniRule"/>
</dbReference>
<dbReference type="InterPro" id="IPR008284">
    <property type="entry name" value="MoCF_biosynth_CS"/>
</dbReference>
<protein>
    <recommendedName>
        <fullName evidence="6 13">Molybdopterin molybdenumtransferase</fullName>
        <ecNumber evidence="5 13">2.10.1.1</ecNumber>
    </recommendedName>
</protein>
<dbReference type="Gene3D" id="3.90.105.10">
    <property type="entry name" value="Molybdopterin biosynthesis moea protein, domain 2"/>
    <property type="match status" value="1"/>
</dbReference>
<comment type="cofactor">
    <cofactor evidence="1 13">
        <name>Mg(2+)</name>
        <dbReference type="ChEBI" id="CHEBI:18420"/>
    </cofactor>
</comment>
<dbReference type="Pfam" id="PF03453">
    <property type="entry name" value="MoeA_N"/>
    <property type="match status" value="1"/>
</dbReference>
<dbReference type="InterPro" id="IPR036135">
    <property type="entry name" value="MoeA_linker/N_sf"/>
</dbReference>
<dbReference type="Pfam" id="PF00994">
    <property type="entry name" value="MoCF_biosynth"/>
    <property type="match status" value="1"/>
</dbReference>
<organism evidence="15 16">
    <name type="scientific">Pasteurella multocida</name>
    <dbReference type="NCBI Taxonomy" id="747"/>
    <lineage>
        <taxon>Bacteria</taxon>
        <taxon>Pseudomonadati</taxon>
        <taxon>Pseudomonadota</taxon>
        <taxon>Gammaproteobacteria</taxon>
        <taxon>Pasteurellales</taxon>
        <taxon>Pasteurellaceae</taxon>
        <taxon>Pasteurella</taxon>
    </lineage>
</organism>
<dbReference type="Pfam" id="PF03454">
    <property type="entry name" value="MoeA_C"/>
    <property type="match status" value="1"/>
</dbReference>
<keyword evidence="10 13" id="KW-0460">Magnesium</keyword>
<evidence type="ECO:0000256" key="8">
    <source>
        <dbReference type="ARBA" id="ARBA00022679"/>
    </source>
</evidence>
<dbReference type="NCBIfam" id="NF045515">
    <property type="entry name" value="Glp_gephyrin"/>
    <property type="match status" value="1"/>
</dbReference>
<dbReference type="Gene3D" id="2.170.190.11">
    <property type="entry name" value="Molybdopterin biosynthesis moea protein, domain 3"/>
    <property type="match status" value="1"/>
</dbReference>
<dbReference type="NCBIfam" id="TIGR00177">
    <property type="entry name" value="molyb_syn"/>
    <property type="match status" value="1"/>
</dbReference>
<dbReference type="EC" id="2.10.1.1" evidence="5 13"/>
<evidence type="ECO:0000256" key="7">
    <source>
        <dbReference type="ARBA" id="ARBA00022505"/>
    </source>
</evidence>
<comment type="catalytic activity">
    <reaction evidence="12">
        <text>adenylyl-molybdopterin + molybdate = Mo-molybdopterin + AMP + H(+)</text>
        <dbReference type="Rhea" id="RHEA:35047"/>
        <dbReference type="ChEBI" id="CHEBI:15378"/>
        <dbReference type="ChEBI" id="CHEBI:36264"/>
        <dbReference type="ChEBI" id="CHEBI:62727"/>
        <dbReference type="ChEBI" id="CHEBI:71302"/>
        <dbReference type="ChEBI" id="CHEBI:456215"/>
        <dbReference type="EC" id="2.10.1.1"/>
    </reaction>
</comment>
<reference evidence="15" key="1">
    <citation type="submission" date="2022-07" db="EMBL/GenBank/DDBJ databases">
        <title>Genome-based characterization of novel serogroup A variants of Pasteurella multocida.</title>
        <authorList>
            <person name="Prajapati A."/>
            <person name="Yogisharadhya R."/>
            <person name="Mohanty N."/>
            <person name="Chanda M."/>
            <person name="Mendem S.K."/>
            <person name="Siddaramappa S."/>
            <person name="Shivachandra S.B."/>
        </authorList>
    </citation>
    <scope>NUCLEOTIDE SEQUENCE</scope>
    <source>
        <strain evidence="15">NIVEDIPm19</strain>
    </source>
</reference>
<evidence type="ECO:0000256" key="4">
    <source>
        <dbReference type="ARBA" id="ARBA00010763"/>
    </source>
</evidence>
<dbReference type="Proteomes" id="UP001145481">
    <property type="component" value="Unassembled WGS sequence"/>
</dbReference>
<dbReference type="SUPFAM" id="SSF53218">
    <property type="entry name" value="Molybdenum cofactor biosynthesis proteins"/>
    <property type="match status" value="1"/>
</dbReference>
<dbReference type="SUPFAM" id="SSF63882">
    <property type="entry name" value="MoeA N-terminal region -like"/>
    <property type="match status" value="1"/>
</dbReference>
<sequence>MLPLEQALTQMLAMLPTPDCAQAEQLPLQHAVNRICAEDIISPLNVPSFDNSAMDGYAVRLADLAQNLTLTVAGRSFAGAPFDGEWQTQSTVRIMTGAMLPAGADAVVMQEDVIVNEDGTVTFPEKIKAGQNIRYIGEDVKQGEVVLNKGSVLNAVSLPLLASLGIDNVKVFPLLKVAVLSTGDELVPVGQPLKEGQIYDTNRFTIQLLLEKLNCEILDFGLLPDNEQEFEKAFIEAQQQADLVITSGGVSVGEADFTKKVLEKVGQVNFWKIAMKPGKPFAFGRLKNAWFCGLPGNPVSALATFYQLVQPVIAKLSGYSQWKAPQRLTAIAVTKMKKAPGRLDFQRGFYQVNAQGQIEVQPVGFQGSHLFSSFVKSNCFIVLERERGNVEAGERVTIEPFNHLMS</sequence>
<dbReference type="InterPro" id="IPR005111">
    <property type="entry name" value="MoeA_C_domain_IV"/>
</dbReference>
<evidence type="ECO:0000256" key="11">
    <source>
        <dbReference type="ARBA" id="ARBA00023150"/>
    </source>
</evidence>
<name>A0A9X3USN6_PASMD</name>
<dbReference type="PANTHER" id="PTHR10192">
    <property type="entry name" value="MOLYBDOPTERIN BIOSYNTHESIS PROTEIN"/>
    <property type="match status" value="1"/>
</dbReference>
<dbReference type="PROSITE" id="PS01079">
    <property type="entry name" value="MOCF_BIOSYNTHESIS_2"/>
    <property type="match status" value="1"/>
</dbReference>
<dbReference type="InterPro" id="IPR001453">
    <property type="entry name" value="MoaB/Mog_dom"/>
</dbReference>
<accession>A0A9X3USN6</accession>
<dbReference type="PANTHER" id="PTHR10192:SF5">
    <property type="entry name" value="GEPHYRIN"/>
    <property type="match status" value="1"/>
</dbReference>
<keyword evidence="11 13" id="KW-0501">Molybdenum cofactor biosynthesis</keyword>
<feature type="domain" description="MoaB/Mog" evidence="14">
    <location>
        <begin position="178"/>
        <end position="315"/>
    </location>
</feature>
<dbReference type="FunFam" id="3.40.980.10:FF:000004">
    <property type="entry name" value="Molybdopterin molybdenumtransferase"/>
    <property type="match status" value="1"/>
</dbReference>
<dbReference type="CDD" id="cd00887">
    <property type="entry name" value="MoeA"/>
    <property type="match status" value="1"/>
</dbReference>
<gene>
    <name evidence="15" type="primary">moeA</name>
    <name evidence="15" type="ORF">NM948_03590</name>
</gene>
<dbReference type="EMBL" id="JANJHC010000005">
    <property type="protein sequence ID" value="MDA5622631.1"/>
    <property type="molecule type" value="Genomic_DNA"/>
</dbReference>
<dbReference type="Gene3D" id="3.40.980.10">
    <property type="entry name" value="MoaB/Mog-like domain"/>
    <property type="match status" value="1"/>
</dbReference>
<dbReference type="AlphaFoldDB" id="A0A9X3USN6"/>
<keyword evidence="7 13" id="KW-0500">Molybdenum</keyword>
<evidence type="ECO:0000256" key="13">
    <source>
        <dbReference type="RuleBase" id="RU365090"/>
    </source>
</evidence>
<evidence type="ECO:0000313" key="16">
    <source>
        <dbReference type="Proteomes" id="UP001145481"/>
    </source>
</evidence>
<dbReference type="GO" id="GO:0005829">
    <property type="term" value="C:cytosol"/>
    <property type="evidence" value="ECO:0007669"/>
    <property type="project" value="TreeGrafter"/>
</dbReference>
<dbReference type="NCBIfam" id="NF007960">
    <property type="entry name" value="PRK10680.1"/>
    <property type="match status" value="1"/>
</dbReference>
<keyword evidence="9 13" id="KW-0479">Metal-binding</keyword>
<dbReference type="GO" id="GO:0046872">
    <property type="term" value="F:metal ion binding"/>
    <property type="evidence" value="ECO:0007669"/>
    <property type="project" value="UniProtKB-UniRule"/>
</dbReference>
<dbReference type="FunFam" id="2.40.340.10:FF:000003">
    <property type="entry name" value="Molybdopterin molybdenumtransferase"/>
    <property type="match status" value="1"/>
</dbReference>
<evidence type="ECO:0000256" key="2">
    <source>
        <dbReference type="ARBA" id="ARBA00002901"/>
    </source>
</evidence>
<dbReference type="InterPro" id="IPR036425">
    <property type="entry name" value="MoaB/Mog-like_dom_sf"/>
</dbReference>
<evidence type="ECO:0000256" key="1">
    <source>
        <dbReference type="ARBA" id="ARBA00001946"/>
    </source>
</evidence>
<dbReference type="InterPro" id="IPR005110">
    <property type="entry name" value="MoeA_linker/N"/>
</dbReference>
<evidence type="ECO:0000256" key="12">
    <source>
        <dbReference type="ARBA" id="ARBA00047317"/>
    </source>
</evidence>
<evidence type="ECO:0000256" key="5">
    <source>
        <dbReference type="ARBA" id="ARBA00013269"/>
    </source>
</evidence>
<keyword evidence="8 13" id="KW-0808">Transferase</keyword>
<dbReference type="RefSeq" id="WP_195187099.1">
    <property type="nucleotide sequence ID" value="NZ_JADMLI010000022.1"/>
</dbReference>
<dbReference type="FunFam" id="2.170.190.11:FF:000001">
    <property type="entry name" value="Molybdopterin molybdenumtransferase"/>
    <property type="match status" value="1"/>
</dbReference>
<evidence type="ECO:0000256" key="10">
    <source>
        <dbReference type="ARBA" id="ARBA00022842"/>
    </source>
</evidence>
<comment type="caution">
    <text evidence="15">The sequence shown here is derived from an EMBL/GenBank/DDBJ whole genome shotgun (WGS) entry which is preliminary data.</text>
</comment>
<evidence type="ECO:0000259" key="14">
    <source>
        <dbReference type="SMART" id="SM00852"/>
    </source>
</evidence>
<dbReference type="GO" id="GO:0006777">
    <property type="term" value="P:Mo-molybdopterin cofactor biosynthetic process"/>
    <property type="evidence" value="ECO:0007669"/>
    <property type="project" value="UniProtKB-UniRule"/>
</dbReference>
<dbReference type="InterPro" id="IPR038987">
    <property type="entry name" value="MoeA-like"/>
</dbReference>
<comment type="pathway">
    <text evidence="3 13">Cofactor biosynthesis; molybdopterin biosynthesis.</text>
</comment>
<evidence type="ECO:0000313" key="15">
    <source>
        <dbReference type="EMBL" id="MDA5622631.1"/>
    </source>
</evidence>